<comment type="caution">
    <text evidence="3">The sequence shown here is derived from an EMBL/GenBank/DDBJ whole genome shotgun (WGS) entry which is preliminary data.</text>
</comment>
<gene>
    <name evidence="3" type="ORF">GCM10010515_13480</name>
</gene>
<dbReference type="AlphaFoldDB" id="A0A918N8B8"/>
<name>A0A918N8B8_9ACTN</name>
<organism evidence="3 4">
    <name type="scientific">Streptomyces fructofermentans</name>
    <dbReference type="NCBI Taxonomy" id="152141"/>
    <lineage>
        <taxon>Bacteria</taxon>
        <taxon>Bacillati</taxon>
        <taxon>Actinomycetota</taxon>
        <taxon>Actinomycetes</taxon>
        <taxon>Kitasatosporales</taxon>
        <taxon>Streptomycetaceae</taxon>
        <taxon>Streptomyces</taxon>
    </lineage>
</organism>
<evidence type="ECO:0000256" key="2">
    <source>
        <dbReference type="SAM" id="Phobius"/>
    </source>
</evidence>
<reference evidence="3" key="2">
    <citation type="submission" date="2020-09" db="EMBL/GenBank/DDBJ databases">
        <authorList>
            <person name="Sun Q."/>
            <person name="Ohkuma M."/>
        </authorList>
    </citation>
    <scope>NUCLEOTIDE SEQUENCE</scope>
    <source>
        <strain evidence="3">JCM 4956</strain>
    </source>
</reference>
<feature type="compositionally biased region" description="Basic and acidic residues" evidence="1">
    <location>
        <begin position="1"/>
        <end position="10"/>
    </location>
</feature>
<feature type="transmembrane region" description="Helical" evidence="2">
    <location>
        <begin position="124"/>
        <end position="145"/>
    </location>
</feature>
<keyword evidence="2" id="KW-1133">Transmembrane helix</keyword>
<feature type="region of interest" description="Disordered" evidence="1">
    <location>
        <begin position="155"/>
        <end position="192"/>
    </location>
</feature>
<keyword evidence="2" id="KW-0472">Membrane</keyword>
<feature type="region of interest" description="Disordered" evidence="1">
    <location>
        <begin position="1"/>
        <end position="26"/>
    </location>
</feature>
<proteinExistence type="predicted"/>
<evidence type="ECO:0000256" key="1">
    <source>
        <dbReference type="SAM" id="MobiDB-lite"/>
    </source>
</evidence>
<keyword evidence="2" id="KW-0812">Transmembrane</keyword>
<keyword evidence="4" id="KW-1185">Reference proteome</keyword>
<sequence>MTEQGTEERPTASTTEPAATAPAAPAPVVAEPVAPAPVVADTAPAAPVPAPAAPAAVADAPVAGGPAGAAPVPAGPVFGEPGAEPGAGVPAYPAPQAGFGPHVPGGFPPGTPPARKDRRVLRAVLRWTAAVLVFAAAGSAAAYGVTERERTDLPGLATEHDGRWDYPRLTRPPLPSGSPGPFAESNKAGSHHADLRELVLPAPEGAEDDKALRGEDGWLATKDFLAEYAEKDDREELGQSFKDNGLRHIAARGWTMPDGTHTRIYLLQFNTAAVAEELFAPGLTHYENPEYEARGAEEFARDETFPEASQVSDVVRYPYAEVKPYGAEQVRLAYLSAGDTIAVVAQSRKGTAEGLPFRQTVVLQSQLLG</sequence>
<dbReference type="Proteomes" id="UP000645555">
    <property type="component" value="Unassembled WGS sequence"/>
</dbReference>
<reference evidence="3" key="1">
    <citation type="journal article" date="2014" name="Int. J. Syst. Evol. Microbiol.">
        <title>Complete genome sequence of Corynebacterium casei LMG S-19264T (=DSM 44701T), isolated from a smear-ripened cheese.</title>
        <authorList>
            <consortium name="US DOE Joint Genome Institute (JGI-PGF)"/>
            <person name="Walter F."/>
            <person name="Albersmeier A."/>
            <person name="Kalinowski J."/>
            <person name="Ruckert C."/>
        </authorList>
    </citation>
    <scope>NUCLEOTIDE SEQUENCE</scope>
    <source>
        <strain evidence="3">JCM 4956</strain>
    </source>
</reference>
<evidence type="ECO:0000313" key="3">
    <source>
        <dbReference type="EMBL" id="GGX47701.1"/>
    </source>
</evidence>
<evidence type="ECO:0000313" key="4">
    <source>
        <dbReference type="Proteomes" id="UP000645555"/>
    </source>
</evidence>
<feature type="compositionally biased region" description="Low complexity" evidence="1">
    <location>
        <begin position="11"/>
        <end position="26"/>
    </location>
</feature>
<accession>A0A918N8B8</accession>
<dbReference type="EMBL" id="BMWD01000003">
    <property type="protein sequence ID" value="GGX47701.1"/>
    <property type="molecule type" value="Genomic_DNA"/>
</dbReference>
<feature type="compositionally biased region" description="Basic and acidic residues" evidence="1">
    <location>
        <begin position="155"/>
        <end position="168"/>
    </location>
</feature>
<protein>
    <submittedName>
        <fullName evidence="3">Uncharacterized protein</fullName>
    </submittedName>
</protein>